<feature type="compositionally biased region" description="Basic and acidic residues" evidence="6">
    <location>
        <begin position="383"/>
        <end position="402"/>
    </location>
</feature>
<keyword evidence="3 7" id="KW-0812">Transmembrane</keyword>
<proteinExistence type="inferred from homology"/>
<comment type="caution">
    <text evidence="8">The sequence shown here is derived from an EMBL/GenBank/DDBJ whole genome shotgun (WGS) entry which is preliminary data.</text>
</comment>
<reference evidence="8 9" key="1">
    <citation type="journal article" date="2023" name="Plants (Basel)">
        <title>Bridging the Gap: Combining Genomics and Transcriptomics Approaches to Understand Stylosanthes scabra, an Orphan Legume from the Brazilian Caatinga.</title>
        <authorList>
            <person name="Ferreira-Neto J.R.C."/>
            <person name="da Silva M.D."/>
            <person name="Binneck E."/>
            <person name="de Melo N.F."/>
            <person name="da Silva R.H."/>
            <person name="de Melo A.L.T.M."/>
            <person name="Pandolfi V."/>
            <person name="Bustamante F.O."/>
            <person name="Brasileiro-Vidal A.C."/>
            <person name="Benko-Iseppon A.M."/>
        </authorList>
    </citation>
    <scope>NUCLEOTIDE SEQUENCE [LARGE SCALE GENOMIC DNA]</scope>
    <source>
        <tissue evidence="8">Leaves</tissue>
    </source>
</reference>
<feature type="transmembrane region" description="Helical" evidence="7">
    <location>
        <begin position="212"/>
        <end position="231"/>
    </location>
</feature>
<evidence type="ECO:0000256" key="7">
    <source>
        <dbReference type="SAM" id="Phobius"/>
    </source>
</evidence>
<sequence length="418" mass="47831">MWQGIRFLSLFMLGSYLLFFFGYAWYKHQELVGESNVGKFYRVCKAAYRKRNLAYLTSSSAGGYYWKNCNQGYLYEANKHGRIVIRLLPRVPWGFRWLDKAAIVDNKEHCEDQEMKGVLCTVKQVRETKSVVVLLCWGVCFFAYSFVSASGNSFFVSQANNLESFTSNDVSLLFLFKSIMSDIATPAFFWLVKKAKIANKINRRKIIDLTTMKIGIGMFVAAICCVFAWNVENQTRNSKGMMNTTVMIPQFLLLGMAEALVGDGLSKLFENYASESVRNFAEPFSKLVTGIGKLLSIAWFLIFRGWVNESDNASSRHLDRYFLMLAGLNLVFLLLFLLYYYRFVYNNEFPEDNEEMMEDHSLESDLEEANGAAQNLTSSQGPEVHEMDSSHSTEERATREQHLSDLTTIFNSGVIGRF</sequence>
<feature type="transmembrane region" description="Helical" evidence="7">
    <location>
        <begin position="287"/>
        <end position="306"/>
    </location>
</feature>
<dbReference type="PANTHER" id="PTHR11654">
    <property type="entry name" value="OLIGOPEPTIDE TRANSPORTER-RELATED"/>
    <property type="match status" value="1"/>
</dbReference>
<dbReference type="Gene3D" id="1.20.1250.20">
    <property type="entry name" value="MFS general substrate transporter like domains"/>
    <property type="match status" value="1"/>
</dbReference>
<feature type="transmembrane region" description="Helical" evidence="7">
    <location>
        <begin position="6"/>
        <end position="26"/>
    </location>
</feature>
<feature type="transmembrane region" description="Helical" evidence="7">
    <location>
        <begin position="246"/>
        <end position="266"/>
    </location>
</feature>
<feature type="non-terminal residue" evidence="8">
    <location>
        <position position="418"/>
    </location>
</feature>
<feature type="compositionally biased region" description="Polar residues" evidence="6">
    <location>
        <begin position="372"/>
        <end position="381"/>
    </location>
</feature>
<keyword evidence="9" id="KW-1185">Reference proteome</keyword>
<evidence type="ECO:0000256" key="6">
    <source>
        <dbReference type="SAM" id="MobiDB-lite"/>
    </source>
</evidence>
<protein>
    <submittedName>
        <fullName evidence="8">Uncharacterized protein</fullName>
    </submittedName>
</protein>
<dbReference type="InterPro" id="IPR036259">
    <property type="entry name" value="MFS_trans_sf"/>
</dbReference>
<comment type="subcellular location">
    <subcellularLocation>
        <location evidence="1">Membrane</location>
        <topology evidence="1">Multi-pass membrane protein</topology>
    </subcellularLocation>
</comment>
<evidence type="ECO:0000313" key="9">
    <source>
        <dbReference type="Proteomes" id="UP001341840"/>
    </source>
</evidence>
<keyword evidence="5 7" id="KW-0472">Membrane</keyword>
<keyword evidence="4 7" id="KW-1133">Transmembrane helix</keyword>
<feature type="transmembrane region" description="Helical" evidence="7">
    <location>
        <begin position="170"/>
        <end position="192"/>
    </location>
</feature>
<dbReference type="InterPro" id="IPR000109">
    <property type="entry name" value="POT_fam"/>
</dbReference>
<gene>
    <name evidence="8" type="ORF">PIB30_060067</name>
</gene>
<evidence type="ECO:0000256" key="1">
    <source>
        <dbReference type="ARBA" id="ARBA00004141"/>
    </source>
</evidence>
<comment type="similarity">
    <text evidence="2">Belongs to the major facilitator superfamily. Proton-dependent oligopeptide transporter (POT/PTR) (TC 2.A.17) family.</text>
</comment>
<feature type="transmembrane region" description="Helical" evidence="7">
    <location>
        <begin position="321"/>
        <end position="341"/>
    </location>
</feature>
<feature type="region of interest" description="Disordered" evidence="6">
    <location>
        <begin position="355"/>
        <end position="402"/>
    </location>
</feature>
<evidence type="ECO:0000256" key="2">
    <source>
        <dbReference type="ARBA" id="ARBA00005982"/>
    </source>
</evidence>
<dbReference type="SUPFAM" id="SSF103473">
    <property type="entry name" value="MFS general substrate transporter"/>
    <property type="match status" value="1"/>
</dbReference>
<dbReference type="Pfam" id="PF00854">
    <property type="entry name" value="PTR2"/>
    <property type="match status" value="1"/>
</dbReference>
<organism evidence="8 9">
    <name type="scientific">Stylosanthes scabra</name>
    <dbReference type="NCBI Taxonomy" id="79078"/>
    <lineage>
        <taxon>Eukaryota</taxon>
        <taxon>Viridiplantae</taxon>
        <taxon>Streptophyta</taxon>
        <taxon>Embryophyta</taxon>
        <taxon>Tracheophyta</taxon>
        <taxon>Spermatophyta</taxon>
        <taxon>Magnoliopsida</taxon>
        <taxon>eudicotyledons</taxon>
        <taxon>Gunneridae</taxon>
        <taxon>Pentapetalae</taxon>
        <taxon>rosids</taxon>
        <taxon>fabids</taxon>
        <taxon>Fabales</taxon>
        <taxon>Fabaceae</taxon>
        <taxon>Papilionoideae</taxon>
        <taxon>50 kb inversion clade</taxon>
        <taxon>dalbergioids sensu lato</taxon>
        <taxon>Dalbergieae</taxon>
        <taxon>Pterocarpus clade</taxon>
        <taxon>Stylosanthes</taxon>
    </lineage>
</organism>
<evidence type="ECO:0000256" key="5">
    <source>
        <dbReference type="ARBA" id="ARBA00023136"/>
    </source>
</evidence>
<dbReference type="EMBL" id="JASCZI010060941">
    <property type="protein sequence ID" value="MED6136904.1"/>
    <property type="molecule type" value="Genomic_DNA"/>
</dbReference>
<feature type="transmembrane region" description="Helical" evidence="7">
    <location>
        <begin position="131"/>
        <end position="150"/>
    </location>
</feature>
<evidence type="ECO:0000256" key="3">
    <source>
        <dbReference type="ARBA" id="ARBA00022692"/>
    </source>
</evidence>
<name>A0ABU6SLB6_9FABA</name>
<evidence type="ECO:0000313" key="8">
    <source>
        <dbReference type="EMBL" id="MED6136904.1"/>
    </source>
</evidence>
<evidence type="ECO:0000256" key="4">
    <source>
        <dbReference type="ARBA" id="ARBA00022989"/>
    </source>
</evidence>
<accession>A0ABU6SLB6</accession>
<dbReference type="Proteomes" id="UP001341840">
    <property type="component" value="Unassembled WGS sequence"/>
</dbReference>